<keyword evidence="6 12" id="KW-0812">Transmembrane</keyword>
<keyword evidence="14" id="KW-1185">Reference proteome</keyword>
<keyword evidence="5 12" id="KW-0349">Heme</keyword>
<evidence type="ECO:0000256" key="6">
    <source>
        <dbReference type="ARBA" id="ARBA00022692"/>
    </source>
</evidence>
<evidence type="ECO:0000313" key="13">
    <source>
        <dbReference type="EMBL" id="GAA2164886.1"/>
    </source>
</evidence>
<organism evidence="13 14">
    <name type="scientific">Actinomadura napierensis</name>
    <dbReference type="NCBI Taxonomy" id="267854"/>
    <lineage>
        <taxon>Bacteria</taxon>
        <taxon>Bacillati</taxon>
        <taxon>Actinomycetota</taxon>
        <taxon>Actinomycetes</taxon>
        <taxon>Streptosporangiales</taxon>
        <taxon>Thermomonosporaceae</taxon>
        <taxon>Actinomadura</taxon>
    </lineage>
</organism>
<dbReference type="Proteomes" id="UP001501020">
    <property type="component" value="Unassembled WGS sequence"/>
</dbReference>
<evidence type="ECO:0000256" key="11">
    <source>
        <dbReference type="ARBA" id="ARBA00023136"/>
    </source>
</evidence>
<keyword evidence="9 12" id="KW-1133">Transmembrane helix</keyword>
<comment type="subcellular location">
    <subcellularLocation>
        <location evidence="1">Cell membrane</location>
        <topology evidence="1">Multi-pass membrane protein</topology>
    </subcellularLocation>
</comment>
<dbReference type="PIRSF" id="PIRSF006446">
    <property type="entry name" value="Cyt_quinol_oxidase_1"/>
    <property type="match status" value="1"/>
</dbReference>
<protein>
    <submittedName>
        <fullName evidence="13">Cytochrome ubiquinol oxidase subunit I</fullName>
    </submittedName>
</protein>
<feature type="transmembrane region" description="Helical" evidence="12">
    <location>
        <begin position="335"/>
        <end position="360"/>
    </location>
</feature>
<evidence type="ECO:0000256" key="9">
    <source>
        <dbReference type="ARBA" id="ARBA00022989"/>
    </source>
</evidence>
<sequence>MRGRNPGERHVTVMGWLAAGATPGDLVAARTQMAVSLGWHIVLACLGVGMPAITLIAEWRGHRTGDANYRLLARRWGRAMGVLFAVGAVSGTILSFEMGLLWPGMMGVYGQVIGLPFSLEGIAFFIEAIFLGLYLYAWDRLSPVKHLLSGVPIVVAGVLSAFFVVTANAWMQAPVGFRAVNGRIVEVHPWRAMFNPSFPSQTVHMILAAFMVAGFGIASVYAVAMLRGRRDRYHRLGLLLPFTVAAVVALPQVVVGDWAARFVADHQPIKLAAMEGVFETARGVPLHIAGVAVDGELRYAIGIPDGLSLLAYADPHAEVVGLDTVPPEARPPVNIVHWGFQVMVGLGFAMLLLALWLGLYWWRRRDMPRTRWFLLATSVSGAAAVGALESGWAVTEVGRQPWIVYGVLRTADAVNPAPGLVWGAALVGIVYAVLTVASVYVLRRMARDKPVPIAPQEQDVTGFTVV</sequence>
<comment type="caution">
    <text evidence="13">The sequence shown here is derived from an EMBL/GenBank/DDBJ whole genome shotgun (WGS) entry which is preliminary data.</text>
</comment>
<proteinExistence type="inferred from homology"/>
<evidence type="ECO:0000256" key="12">
    <source>
        <dbReference type="PIRNR" id="PIRNR006446"/>
    </source>
</evidence>
<evidence type="ECO:0000256" key="2">
    <source>
        <dbReference type="ARBA" id="ARBA00009819"/>
    </source>
</evidence>
<keyword evidence="10 12" id="KW-0408">Iron</keyword>
<evidence type="ECO:0000256" key="7">
    <source>
        <dbReference type="ARBA" id="ARBA00022723"/>
    </source>
</evidence>
<evidence type="ECO:0000256" key="5">
    <source>
        <dbReference type="ARBA" id="ARBA00022617"/>
    </source>
</evidence>
<keyword evidence="8 12" id="KW-0249">Electron transport</keyword>
<comment type="similarity">
    <text evidence="2 12">Belongs to the cytochrome ubiquinol oxidase subunit 1 family.</text>
</comment>
<evidence type="ECO:0000256" key="8">
    <source>
        <dbReference type="ARBA" id="ARBA00022982"/>
    </source>
</evidence>
<feature type="transmembrane region" description="Helical" evidence="12">
    <location>
        <begin position="420"/>
        <end position="442"/>
    </location>
</feature>
<dbReference type="EMBL" id="BAAAMR010000123">
    <property type="protein sequence ID" value="GAA2164886.1"/>
    <property type="molecule type" value="Genomic_DNA"/>
</dbReference>
<dbReference type="Pfam" id="PF01654">
    <property type="entry name" value="Cyt_bd_oxida_I"/>
    <property type="match status" value="1"/>
</dbReference>
<dbReference type="PANTHER" id="PTHR30365:SF14">
    <property type="entry name" value="CYTOCHROME BD MENAQUINOL OXIDASE SUBUNIT I-RELATED"/>
    <property type="match status" value="1"/>
</dbReference>
<keyword evidence="11 12" id="KW-0472">Membrane</keyword>
<evidence type="ECO:0000256" key="10">
    <source>
        <dbReference type="ARBA" id="ARBA00023004"/>
    </source>
</evidence>
<evidence type="ECO:0000256" key="3">
    <source>
        <dbReference type="ARBA" id="ARBA00022448"/>
    </source>
</evidence>
<dbReference type="InterPro" id="IPR002585">
    <property type="entry name" value="Cyt-d_ubiquinol_oxidase_su_1"/>
</dbReference>
<keyword evidence="4 12" id="KW-1003">Cell membrane</keyword>
<reference evidence="13 14" key="1">
    <citation type="journal article" date="2019" name="Int. J. Syst. Evol. Microbiol.">
        <title>The Global Catalogue of Microorganisms (GCM) 10K type strain sequencing project: providing services to taxonomists for standard genome sequencing and annotation.</title>
        <authorList>
            <consortium name="The Broad Institute Genomics Platform"/>
            <consortium name="The Broad Institute Genome Sequencing Center for Infectious Disease"/>
            <person name="Wu L."/>
            <person name="Ma J."/>
        </authorList>
    </citation>
    <scope>NUCLEOTIDE SEQUENCE [LARGE SCALE GENOMIC DNA]</scope>
    <source>
        <strain evidence="13 14">JCM 13850</strain>
    </source>
</reference>
<feature type="transmembrane region" description="Helical" evidence="12">
    <location>
        <begin position="38"/>
        <end position="59"/>
    </location>
</feature>
<feature type="transmembrane region" description="Helical" evidence="12">
    <location>
        <begin position="236"/>
        <end position="255"/>
    </location>
</feature>
<evidence type="ECO:0000256" key="1">
    <source>
        <dbReference type="ARBA" id="ARBA00004651"/>
    </source>
</evidence>
<feature type="transmembrane region" description="Helical" evidence="12">
    <location>
        <begin position="203"/>
        <end position="224"/>
    </location>
</feature>
<evidence type="ECO:0000313" key="14">
    <source>
        <dbReference type="Proteomes" id="UP001501020"/>
    </source>
</evidence>
<feature type="transmembrane region" description="Helical" evidence="12">
    <location>
        <begin position="372"/>
        <end position="394"/>
    </location>
</feature>
<gene>
    <name evidence="13" type="ORF">GCM10009727_82920</name>
</gene>
<name>A0ABN3AF65_9ACTN</name>
<keyword evidence="7 12" id="KW-0479">Metal-binding</keyword>
<feature type="transmembrane region" description="Helical" evidence="12">
    <location>
        <begin position="108"/>
        <end position="135"/>
    </location>
</feature>
<feature type="transmembrane region" description="Helical" evidence="12">
    <location>
        <begin position="80"/>
        <end position="102"/>
    </location>
</feature>
<accession>A0ABN3AF65</accession>
<feature type="transmembrane region" description="Helical" evidence="12">
    <location>
        <begin position="147"/>
        <end position="171"/>
    </location>
</feature>
<keyword evidence="3 12" id="KW-0813">Transport</keyword>
<dbReference type="PANTHER" id="PTHR30365">
    <property type="entry name" value="CYTOCHROME D UBIQUINOL OXIDASE"/>
    <property type="match status" value="1"/>
</dbReference>
<evidence type="ECO:0000256" key="4">
    <source>
        <dbReference type="ARBA" id="ARBA00022475"/>
    </source>
</evidence>